<sequence>MQMDITQLRHGNVVRGNEADTTSTRERQRRRRLRRLLVAIMVPLAWVWYRILTNNPIKFGIPDVVAESPEIWISVGLMFFLCLLIGIPLLGAGRSPHTLLRPSDSNVSLSDVVGASATKREAVDTLNFFLKHQSFADELGGSPRRGVLFEGPPGTGKTYLAKALAAEAGVPFLFVSASSFQSMYYGQTNRKIRTYFKALRKAARAEGGAIGFIEEFDAIGGARSGMNSGSMREGVVGIVNELLVQMQSFDLPTGKDKVKTKFIDALNSLLPLNLTIPRPKPSTANILVVAATNRAADLDPALVRPGRFDRIIHFDLPPRADRVEIADYYLGKKSHDASITGAQVADLTAGYSPVRIERLMDEALIIAVRDGRRAFTYDDVIQAQLITEVGLAHEVGYHPDERRRVATHEAGHALIATLLGREVRVASILRRGAALGLVAHDDAEERHLKTPSELKDLIVIAMAGRAAEIQEFGEASSGIASDLAAATTMAAQLVGLLGAADSLLSLEAAIMPGAGNLVAKVLSHDPSREQADAMVKAAADRAACMLIEHRLTLITLAQALCDRDELSSEEVHNLVDAATVS</sequence>
<feature type="transmembrane region" description="Helical" evidence="1">
    <location>
        <begin position="33"/>
        <end position="51"/>
    </location>
</feature>
<evidence type="ECO:0000313" key="3">
    <source>
        <dbReference type="EMBL" id="CAB4788619.1"/>
    </source>
</evidence>
<dbReference type="InterPro" id="IPR003959">
    <property type="entry name" value="ATPase_AAA_core"/>
</dbReference>
<gene>
    <name evidence="3" type="ORF">UFOPK3001_00037</name>
</gene>
<dbReference type="InterPro" id="IPR000642">
    <property type="entry name" value="Peptidase_M41"/>
</dbReference>
<organism evidence="3">
    <name type="scientific">freshwater metagenome</name>
    <dbReference type="NCBI Taxonomy" id="449393"/>
    <lineage>
        <taxon>unclassified sequences</taxon>
        <taxon>metagenomes</taxon>
        <taxon>ecological metagenomes</taxon>
    </lineage>
</organism>
<dbReference type="InterPro" id="IPR027417">
    <property type="entry name" value="P-loop_NTPase"/>
</dbReference>
<accession>A0A6J6WWS3</accession>
<feature type="transmembrane region" description="Helical" evidence="1">
    <location>
        <begin position="71"/>
        <end position="92"/>
    </location>
</feature>
<dbReference type="Pfam" id="PF00004">
    <property type="entry name" value="AAA"/>
    <property type="match status" value="1"/>
</dbReference>
<dbReference type="SMART" id="SM00382">
    <property type="entry name" value="AAA"/>
    <property type="match status" value="1"/>
</dbReference>
<keyword evidence="1" id="KW-1133">Transmembrane helix</keyword>
<dbReference type="SUPFAM" id="SSF52540">
    <property type="entry name" value="P-loop containing nucleoside triphosphate hydrolases"/>
    <property type="match status" value="1"/>
</dbReference>
<feature type="domain" description="AAA+ ATPase" evidence="2">
    <location>
        <begin position="143"/>
        <end position="318"/>
    </location>
</feature>
<dbReference type="InterPro" id="IPR003593">
    <property type="entry name" value="AAA+_ATPase"/>
</dbReference>
<dbReference type="AlphaFoldDB" id="A0A6J6WWS3"/>
<proteinExistence type="predicted"/>
<evidence type="ECO:0000256" key="1">
    <source>
        <dbReference type="SAM" id="Phobius"/>
    </source>
</evidence>
<dbReference type="PANTHER" id="PTHR23076:SF97">
    <property type="entry name" value="ATP-DEPENDENT ZINC METALLOPROTEASE YME1L1"/>
    <property type="match status" value="1"/>
</dbReference>
<dbReference type="InterPro" id="IPR037219">
    <property type="entry name" value="Peptidase_M41-like"/>
</dbReference>
<dbReference type="EMBL" id="CAFAAJ010000002">
    <property type="protein sequence ID" value="CAB4788619.1"/>
    <property type="molecule type" value="Genomic_DNA"/>
</dbReference>
<dbReference type="GO" id="GO:0030163">
    <property type="term" value="P:protein catabolic process"/>
    <property type="evidence" value="ECO:0007669"/>
    <property type="project" value="TreeGrafter"/>
</dbReference>
<dbReference type="Gene3D" id="3.40.50.300">
    <property type="entry name" value="P-loop containing nucleotide triphosphate hydrolases"/>
    <property type="match status" value="1"/>
</dbReference>
<dbReference type="GO" id="GO:0004176">
    <property type="term" value="F:ATP-dependent peptidase activity"/>
    <property type="evidence" value="ECO:0007669"/>
    <property type="project" value="InterPro"/>
</dbReference>
<dbReference type="GO" id="GO:0005524">
    <property type="term" value="F:ATP binding"/>
    <property type="evidence" value="ECO:0007669"/>
    <property type="project" value="InterPro"/>
</dbReference>
<dbReference type="PROSITE" id="PS00674">
    <property type="entry name" value="AAA"/>
    <property type="match status" value="1"/>
</dbReference>
<keyword evidence="1" id="KW-0472">Membrane</keyword>
<dbReference type="GO" id="GO:0016887">
    <property type="term" value="F:ATP hydrolysis activity"/>
    <property type="evidence" value="ECO:0007669"/>
    <property type="project" value="InterPro"/>
</dbReference>
<keyword evidence="1" id="KW-0812">Transmembrane</keyword>
<dbReference type="Gene3D" id="1.10.8.60">
    <property type="match status" value="1"/>
</dbReference>
<dbReference type="Gene3D" id="1.20.58.760">
    <property type="entry name" value="Peptidase M41"/>
    <property type="match status" value="1"/>
</dbReference>
<dbReference type="PANTHER" id="PTHR23076">
    <property type="entry name" value="METALLOPROTEASE M41 FTSH"/>
    <property type="match status" value="1"/>
</dbReference>
<dbReference type="Pfam" id="PF01434">
    <property type="entry name" value="Peptidase_M41"/>
    <property type="match status" value="1"/>
</dbReference>
<dbReference type="InterPro" id="IPR003960">
    <property type="entry name" value="ATPase_AAA_CS"/>
</dbReference>
<evidence type="ECO:0000259" key="2">
    <source>
        <dbReference type="SMART" id="SM00382"/>
    </source>
</evidence>
<dbReference type="GO" id="GO:0005886">
    <property type="term" value="C:plasma membrane"/>
    <property type="evidence" value="ECO:0007669"/>
    <property type="project" value="TreeGrafter"/>
</dbReference>
<name>A0A6J6WWS3_9ZZZZ</name>
<reference evidence="3" key="1">
    <citation type="submission" date="2020-05" db="EMBL/GenBank/DDBJ databases">
        <authorList>
            <person name="Chiriac C."/>
            <person name="Salcher M."/>
            <person name="Ghai R."/>
            <person name="Kavagutti S V."/>
        </authorList>
    </citation>
    <scope>NUCLEOTIDE SEQUENCE</scope>
</reference>
<dbReference type="SUPFAM" id="SSF140990">
    <property type="entry name" value="FtsH protease domain-like"/>
    <property type="match status" value="1"/>
</dbReference>
<dbReference type="GO" id="GO:0004222">
    <property type="term" value="F:metalloendopeptidase activity"/>
    <property type="evidence" value="ECO:0007669"/>
    <property type="project" value="InterPro"/>
</dbReference>
<protein>
    <submittedName>
        <fullName evidence="3">Unannotated protein</fullName>
    </submittedName>
</protein>
<dbReference type="GO" id="GO:0006508">
    <property type="term" value="P:proteolysis"/>
    <property type="evidence" value="ECO:0007669"/>
    <property type="project" value="InterPro"/>
</dbReference>